<comment type="caution">
    <text evidence="1">The sequence shown here is derived from an EMBL/GenBank/DDBJ whole genome shotgun (WGS) entry which is preliminary data.</text>
</comment>
<accession>E1F247</accession>
<reference evidence="1 2" key="1">
    <citation type="journal article" date="2010" name="BMC Genomics">
        <title>Genome analysis and comparative genomics of a Giardia intestinalis assemblage E isolate.</title>
        <authorList>
            <person name="Jerlstrom-Hultqvist J."/>
            <person name="Franzen O."/>
            <person name="Ankarklev J."/>
            <person name="Xu F."/>
            <person name="Nohynkova E."/>
            <person name="Andersson J.O."/>
            <person name="Svard S.G."/>
            <person name="Andersson B."/>
        </authorList>
    </citation>
    <scope>NUCLEOTIDE SEQUENCE [LARGE SCALE GENOMIC DNA]</scope>
    <source>
        <strain evidence="1 2">P15</strain>
    </source>
</reference>
<dbReference type="OMA" id="FHARISW"/>
<sequence length="582" mass="65825">MMPLNLPVAAHEVPGFLKHHIESILLQYAHYMNEVVEHQRLQSLNTSAVSSLSELRKKTSYFIDSIVDIITSSTEAGELLKQSLEAIMQKIDIYRVMKAAFSGALNQGNKTITINYISSCILPAALQLPLNLVIVNQTSFDVLNYMSLRPGSLVCMSCGPTPTWLLNDICTTYLKTKTNTLSISSKPLQHRLCVVTRIWFENSILPEDAEAFLMTVPIRRQKNPFFLDSGAETLGDISEEDVLAIYGPDTVISEPVTKLDPLFKKRYASKENLPFTGNDLEASIPDDLRTKIITQAKDIPQKVVRNDKYTRTQMDRGLLRLITRFRLELLDIHDSELPPATEPAPTNPAPSCFSPHAPLKSLEDIDACIHSSMPWLKTPLHLSYGKRYVIDAQTATLADLSPLLDPYVDQMVFCPPSNSYCLAYNKLQKRFRVAYVHDGPTRENRFHARISWVKAKSHLTQPIGERRITIQIDSLDSVHLFDVDTWLAENTVYDCACCASLASIEKAGRSRNRQVRDESKNSKSPTQHMNVLIFARFLAPLPSSTRLMEVMYDDIFPTVPLLKKPKRKFYANVMRTCIEFTE</sequence>
<dbReference type="AlphaFoldDB" id="E1F247"/>
<evidence type="ECO:0000313" key="2">
    <source>
        <dbReference type="Proteomes" id="UP000008974"/>
    </source>
</evidence>
<organism evidence="1 2">
    <name type="scientific">Giardia intestinalis (strain P15)</name>
    <name type="common">Giardia lamblia</name>
    <dbReference type="NCBI Taxonomy" id="658858"/>
    <lineage>
        <taxon>Eukaryota</taxon>
        <taxon>Metamonada</taxon>
        <taxon>Diplomonadida</taxon>
        <taxon>Hexamitidae</taxon>
        <taxon>Giardiinae</taxon>
        <taxon>Giardia</taxon>
    </lineage>
</organism>
<protein>
    <submittedName>
        <fullName evidence="1">Uncharacterized protein</fullName>
    </submittedName>
</protein>
<name>E1F247_GIAIA</name>
<dbReference type="Proteomes" id="UP000008974">
    <property type="component" value="Unassembled WGS sequence"/>
</dbReference>
<dbReference type="EMBL" id="ACVC01000130">
    <property type="protein sequence ID" value="EFO63478.1"/>
    <property type="molecule type" value="Genomic_DNA"/>
</dbReference>
<proteinExistence type="predicted"/>
<dbReference type="VEuPathDB" id="GiardiaDB:GLP15_3796"/>
<dbReference type="OrthoDB" id="10252083at2759"/>
<gene>
    <name evidence="1" type="ORF">GLP15_3796</name>
</gene>
<evidence type="ECO:0000313" key="1">
    <source>
        <dbReference type="EMBL" id="EFO63478.1"/>
    </source>
</evidence>